<evidence type="ECO:0008006" key="5">
    <source>
        <dbReference type="Google" id="ProtNLM"/>
    </source>
</evidence>
<accession>A0A2G1BRG6</accession>
<reference evidence="1 4" key="3">
    <citation type="submission" date="2023-07" db="EMBL/GenBank/DDBJ databases">
        <title>Genome content predicts the carbon catabolic preferences of heterotrophic bacteria.</title>
        <authorList>
            <person name="Gralka M."/>
        </authorList>
    </citation>
    <scope>NUCLEOTIDE SEQUENCE [LARGE SCALE GENOMIC DNA]</scope>
    <source>
        <strain evidence="1 4">4G03</strain>
    </source>
</reference>
<keyword evidence="4" id="KW-1185">Reference proteome</keyword>
<dbReference type="Proteomes" id="UP000222163">
    <property type="component" value="Unassembled WGS sequence"/>
</dbReference>
<evidence type="ECO:0000313" key="3">
    <source>
        <dbReference type="Proteomes" id="UP000222163"/>
    </source>
</evidence>
<name>A0A2G1BRG6_9FLAO</name>
<reference evidence="2 3" key="1">
    <citation type="journal article" date="2016" name="Nat. Commun.">
        <title>Microbial interactions lead to rapid micro-scale successions on model marine particles.</title>
        <authorList>
            <person name="Datta M.S."/>
            <person name="Sliwerska E."/>
            <person name="Gore J."/>
            <person name="Polz M.F."/>
            <person name="Cordero O.X."/>
        </authorList>
    </citation>
    <scope>NUCLEOTIDE SEQUENCE [LARGE SCALE GENOMIC DNA]</scope>
    <source>
        <strain evidence="2 3">4G03</strain>
    </source>
</reference>
<sequence length="127" mass="14784">MKKVVFIFIIVTLTSCFVKRVSRPPIIGYIYNSKTLQKIDSVDVVTWDSVKKDYSTETISDVNGSFFLKMKTYYDKMAIGGEAPMGFFKFSLIKKGYEKRSIERRGRYGFTKDTIRFDSIFLKPLEK</sequence>
<dbReference type="RefSeq" id="WP_099216182.1">
    <property type="nucleotide sequence ID" value="NZ_JAUYVU010000009.1"/>
</dbReference>
<gene>
    <name evidence="2" type="ORF">CSC81_13000</name>
    <name evidence="1" type="ORF">Q8W23_11680</name>
</gene>
<evidence type="ECO:0000313" key="4">
    <source>
        <dbReference type="Proteomes" id="UP001242342"/>
    </source>
</evidence>
<evidence type="ECO:0000313" key="1">
    <source>
        <dbReference type="EMBL" id="MDP2542136.1"/>
    </source>
</evidence>
<comment type="caution">
    <text evidence="2">The sequence shown here is derived from an EMBL/GenBank/DDBJ whole genome shotgun (WGS) entry which is preliminary data.</text>
</comment>
<dbReference type="EMBL" id="PDUU01000013">
    <property type="protein sequence ID" value="PHN96640.1"/>
    <property type="molecule type" value="Genomic_DNA"/>
</dbReference>
<dbReference type="Proteomes" id="UP001242342">
    <property type="component" value="Unassembled WGS sequence"/>
</dbReference>
<evidence type="ECO:0000313" key="2">
    <source>
        <dbReference type="EMBL" id="PHN96640.1"/>
    </source>
</evidence>
<reference evidence="2" key="2">
    <citation type="submission" date="2017-10" db="EMBL/GenBank/DDBJ databases">
        <authorList>
            <person name="Enke T.N."/>
            <person name="Cordero O.X."/>
        </authorList>
    </citation>
    <scope>NUCLEOTIDE SEQUENCE</scope>
    <source>
        <strain evidence="2">4G03</strain>
    </source>
</reference>
<dbReference type="EMBL" id="JAUYVU010000009">
    <property type="protein sequence ID" value="MDP2542136.1"/>
    <property type="molecule type" value="Genomic_DNA"/>
</dbReference>
<proteinExistence type="predicted"/>
<organism evidence="2 3">
    <name type="scientific">Tenacibaculum discolor</name>
    <dbReference type="NCBI Taxonomy" id="361581"/>
    <lineage>
        <taxon>Bacteria</taxon>
        <taxon>Pseudomonadati</taxon>
        <taxon>Bacteroidota</taxon>
        <taxon>Flavobacteriia</taxon>
        <taxon>Flavobacteriales</taxon>
        <taxon>Flavobacteriaceae</taxon>
        <taxon>Tenacibaculum</taxon>
    </lineage>
</organism>
<dbReference type="AlphaFoldDB" id="A0A2G1BRG6"/>
<accession>A0A497Z1I5</accession>
<dbReference type="PROSITE" id="PS51257">
    <property type="entry name" value="PROKAR_LIPOPROTEIN"/>
    <property type="match status" value="1"/>
</dbReference>
<protein>
    <recommendedName>
        <fullName evidence="5">Gliding motility lipoprotein GldH</fullName>
    </recommendedName>
</protein>